<comment type="caution">
    <text evidence="2">The sequence shown here is derived from an EMBL/GenBank/DDBJ whole genome shotgun (WGS) entry which is preliminary data.</text>
</comment>
<dbReference type="AlphaFoldDB" id="A0A164E9Q5"/>
<organism evidence="2 3">
    <name type="scientific">Daphnia magna</name>
    <dbReference type="NCBI Taxonomy" id="35525"/>
    <lineage>
        <taxon>Eukaryota</taxon>
        <taxon>Metazoa</taxon>
        <taxon>Ecdysozoa</taxon>
        <taxon>Arthropoda</taxon>
        <taxon>Crustacea</taxon>
        <taxon>Branchiopoda</taxon>
        <taxon>Diplostraca</taxon>
        <taxon>Cladocera</taxon>
        <taxon>Anomopoda</taxon>
        <taxon>Daphniidae</taxon>
        <taxon>Daphnia</taxon>
    </lineage>
</organism>
<sequence length="55" mass="6479">MGPTKVAKKNSPNKFESPPKKSPIKKIKKSSRNWSEEERFVLITFINKYNKELKQ</sequence>
<reference evidence="2 3" key="1">
    <citation type="submission" date="2016-03" db="EMBL/GenBank/DDBJ databases">
        <title>EvidentialGene: Evidence-directed Construction of Genes on Genomes.</title>
        <authorList>
            <person name="Gilbert D.G."/>
            <person name="Choi J.-H."/>
            <person name="Mockaitis K."/>
            <person name="Colbourne J."/>
            <person name="Pfrender M."/>
        </authorList>
    </citation>
    <scope>NUCLEOTIDE SEQUENCE [LARGE SCALE GENOMIC DNA]</scope>
    <source>
        <strain evidence="2 3">Xinb3</strain>
        <tissue evidence="2">Complete organism</tissue>
    </source>
</reference>
<dbReference type="EMBL" id="LRGB01024469">
    <property type="protein sequence ID" value="KZR96576.1"/>
    <property type="molecule type" value="Genomic_DNA"/>
</dbReference>
<dbReference type="Proteomes" id="UP000076858">
    <property type="component" value="Unassembled WGS sequence"/>
</dbReference>
<protein>
    <submittedName>
        <fullName evidence="2">Uncharacterized protein</fullName>
    </submittedName>
</protein>
<proteinExistence type="predicted"/>
<gene>
    <name evidence="2" type="ORF">APZ42_009012</name>
</gene>
<feature type="compositionally biased region" description="Basic residues" evidence="1">
    <location>
        <begin position="22"/>
        <end position="31"/>
    </location>
</feature>
<accession>A0A164E9Q5</accession>
<evidence type="ECO:0000256" key="1">
    <source>
        <dbReference type="SAM" id="MobiDB-lite"/>
    </source>
</evidence>
<evidence type="ECO:0000313" key="2">
    <source>
        <dbReference type="EMBL" id="KZR96576.1"/>
    </source>
</evidence>
<feature type="non-terminal residue" evidence="2">
    <location>
        <position position="55"/>
    </location>
</feature>
<keyword evidence="3" id="KW-1185">Reference proteome</keyword>
<name>A0A164E9Q5_9CRUS</name>
<evidence type="ECO:0000313" key="3">
    <source>
        <dbReference type="Proteomes" id="UP000076858"/>
    </source>
</evidence>
<feature type="region of interest" description="Disordered" evidence="1">
    <location>
        <begin position="1"/>
        <end position="35"/>
    </location>
</feature>